<dbReference type="OMA" id="RTNQFEV"/>
<evidence type="ECO:0000256" key="5">
    <source>
        <dbReference type="RuleBase" id="RU363050"/>
    </source>
</evidence>
<evidence type="ECO:0000256" key="2">
    <source>
        <dbReference type="ARBA" id="ARBA00022490"/>
    </source>
</evidence>
<dbReference type="InterPro" id="IPR042241">
    <property type="entry name" value="GCP_C_sf"/>
</dbReference>
<dbReference type="GO" id="GO:0043015">
    <property type="term" value="F:gamma-tubulin binding"/>
    <property type="evidence" value="ECO:0007669"/>
    <property type="project" value="InterPro"/>
</dbReference>
<evidence type="ECO:0000259" key="8">
    <source>
        <dbReference type="Pfam" id="PF14609"/>
    </source>
</evidence>
<accession>A0A7U2FGP0</accession>
<evidence type="ECO:0000259" key="7">
    <source>
        <dbReference type="Pfam" id="PF04130"/>
    </source>
</evidence>
<dbReference type="GO" id="GO:0000922">
    <property type="term" value="C:spindle pole"/>
    <property type="evidence" value="ECO:0007669"/>
    <property type="project" value="InterPro"/>
</dbReference>
<evidence type="ECO:0000313" key="10">
    <source>
        <dbReference type="EMBL" id="QRD04935.1"/>
    </source>
</evidence>
<keyword evidence="2 5" id="KW-0963">Cytoplasm</keyword>
<keyword evidence="4 5" id="KW-0206">Cytoskeleton</keyword>
<dbReference type="VEuPathDB" id="FungiDB:JI435_108560"/>
<dbReference type="InterPro" id="IPR059169">
    <property type="entry name" value="GCP5_N_ext"/>
</dbReference>
<feature type="compositionally biased region" description="Basic and acidic residues" evidence="6">
    <location>
        <begin position="808"/>
        <end position="818"/>
    </location>
</feature>
<name>A0A7U2FGP0_PHANO</name>
<dbReference type="OrthoDB" id="66546at2759"/>
<dbReference type="Pfam" id="PF17681">
    <property type="entry name" value="GCP_N_terminal"/>
    <property type="match status" value="1"/>
</dbReference>
<reference evidence="11" key="1">
    <citation type="journal article" date="2021" name="BMC Genomics">
        <title>Chromosome-level genome assembly and manually-curated proteome of model necrotroph Parastagonospora nodorum Sn15 reveals a genome-wide trove of candidate effector homologs, and redundancy of virulence-related functions within an accessory chromosome.</title>
        <authorList>
            <person name="Bertazzoni S."/>
            <person name="Jones D.A.B."/>
            <person name="Phan H.T."/>
            <person name="Tan K.-C."/>
            <person name="Hane J.K."/>
        </authorList>
    </citation>
    <scope>NUCLEOTIDE SEQUENCE [LARGE SCALE GENOMIC DNA]</scope>
    <source>
        <strain evidence="11">SN15 / ATCC MYA-4574 / FGSC 10173)</strain>
    </source>
</reference>
<dbReference type="GO" id="GO:0007020">
    <property type="term" value="P:microtubule nucleation"/>
    <property type="evidence" value="ECO:0007669"/>
    <property type="project" value="InterPro"/>
</dbReference>
<feature type="region of interest" description="Disordered" evidence="6">
    <location>
        <begin position="155"/>
        <end position="180"/>
    </location>
</feature>
<keyword evidence="11" id="KW-1185">Reference proteome</keyword>
<evidence type="ECO:0000313" key="11">
    <source>
        <dbReference type="Proteomes" id="UP000663193"/>
    </source>
</evidence>
<dbReference type="Gene3D" id="1.20.120.1900">
    <property type="entry name" value="Gamma-tubulin complex, C-terminal domain"/>
    <property type="match status" value="1"/>
</dbReference>
<dbReference type="Pfam" id="PF14609">
    <property type="entry name" value="GCP5-Mod21_N"/>
    <property type="match status" value="1"/>
</dbReference>
<dbReference type="GO" id="GO:0005874">
    <property type="term" value="C:microtubule"/>
    <property type="evidence" value="ECO:0007669"/>
    <property type="project" value="UniProtKB-KW"/>
</dbReference>
<evidence type="ECO:0000256" key="3">
    <source>
        <dbReference type="ARBA" id="ARBA00022701"/>
    </source>
</evidence>
<feature type="domain" description="Gamma tubulin complex component C-terminal" evidence="7">
    <location>
        <begin position="586"/>
        <end position="866"/>
    </location>
</feature>
<dbReference type="RefSeq" id="XP_001801114.1">
    <property type="nucleotide sequence ID" value="XM_001801062.1"/>
</dbReference>
<proteinExistence type="inferred from homology"/>
<dbReference type="GO" id="GO:0000930">
    <property type="term" value="C:gamma-tubulin complex"/>
    <property type="evidence" value="ECO:0007669"/>
    <property type="project" value="UniProtKB-ARBA"/>
</dbReference>
<evidence type="ECO:0000256" key="6">
    <source>
        <dbReference type="SAM" id="MobiDB-lite"/>
    </source>
</evidence>
<evidence type="ECO:0000256" key="1">
    <source>
        <dbReference type="ARBA" id="ARBA00010337"/>
    </source>
</evidence>
<dbReference type="PANTHER" id="PTHR19302">
    <property type="entry name" value="GAMMA TUBULIN COMPLEX PROTEIN"/>
    <property type="match status" value="1"/>
</dbReference>
<feature type="compositionally biased region" description="Acidic residues" evidence="6">
    <location>
        <begin position="798"/>
        <end position="807"/>
    </location>
</feature>
<comment type="similarity">
    <text evidence="1 5">Belongs to the TUBGCP family.</text>
</comment>
<sequence length="872" mass="98866">MAQNARGSALTDELIQSILGFDPATNRQAYKHAKDIASRGLRGYQYARTNQFDVVSTYAGLDEKFRVKNRDDLADALKTRLQKLEARASKFTPDILSFLLLLSDRPLENTKVEALELLRPPSPELPLTWDEILENDPYSDEDIWKDIDYAVESSGDEQASKKRAKAKVSPPTSVDEDDTYDPTACVLSTEENLSKDLEAAQFWNTSSESDGSVTEITELQMLRETLFMLAGLRTSLYKLDPQQSSIRINPKYVLASAMSNTVQHLLSELVNIGRNVYRLRQWTKRSQTLPLIQTFESTVRMRLVAFDRALADVQQRYLTPNSPAAVSLLQLHTEVRSMSAPLLRLAHLTSDVEVALLVNPFSHLEALFDQINLAQMTLEIRSFQYLSSVFFDCLQTYLKPIRKWMEAGELGANDETFFVFESDSGSDAASLWHDRYVLRRDAQNSLQCPSFLQPAVKKIFNTGKSIIFLKELGIRGAGAQPFGSEPRLDHESVCGLSDDVPVPPFAELFQAAFDRWMQSKYSQASSVLREHLVETSGLMRTSVILETLYLGKNGAVFEDFANALFERMDGGRRGWNDRYVLTEITRTIFGTVMPHQDAERIVARSSKVKATSQSVKDLAAVSLDFALSWPIQNIIQRSSLPVYQQVLTFLLQSYRAKYLLQRARPGRGPQLKSARIQLTYKLQHRVTWFADILRSYLTETVIFFTTRAMDAQMEKAEDIDEMAQAHLRYVTNLQTRALLSKDVKPIHKAVIEMLDLSVLFAKTLASTRDQSTKVVIPRKTRSMWQRDTTLIAATAELSDSDPGSDAEDDHHETVDEAAQRSPMESLRYIDSEFDRLLPFITAGLRSVGRVGAEPMWEQLAERLEWKDKKLRT</sequence>
<organism evidence="10 11">
    <name type="scientific">Phaeosphaeria nodorum (strain SN15 / ATCC MYA-4574 / FGSC 10173)</name>
    <name type="common">Glume blotch fungus</name>
    <name type="synonym">Parastagonospora nodorum</name>
    <dbReference type="NCBI Taxonomy" id="321614"/>
    <lineage>
        <taxon>Eukaryota</taxon>
        <taxon>Fungi</taxon>
        <taxon>Dikarya</taxon>
        <taxon>Ascomycota</taxon>
        <taxon>Pezizomycotina</taxon>
        <taxon>Dothideomycetes</taxon>
        <taxon>Pleosporomycetidae</taxon>
        <taxon>Pleosporales</taxon>
        <taxon>Pleosporineae</taxon>
        <taxon>Phaeosphaeriaceae</taxon>
        <taxon>Parastagonospora</taxon>
    </lineage>
</organism>
<evidence type="ECO:0000256" key="4">
    <source>
        <dbReference type="ARBA" id="ARBA00023212"/>
    </source>
</evidence>
<dbReference type="PANTHER" id="PTHR19302:SF33">
    <property type="entry name" value="GAMMA-TUBULIN COMPLEX COMPONENT 5"/>
    <property type="match status" value="1"/>
</dbReference>
<feature type="domain" description="Gamma tubulin complex component protein N-terminal" evidence="9">
    <location>
        <begin position="222"/>
        <end position="534"/>
    </location>
</feature>
<dbReference type="InterPro" id="IPR041470">
    <property type="entry name" value="GCP_N"/>
</dbReference>
<dbReference type="InterPro" id="IPR032797">
    <property type="entry name" value="Mod21_N"/>
</dbReference>
<dbReference type="InterPro" id="IPR007259">
    <property type="entry name" value="GCP"/>
</dbReference>
<dbReference type="CDD" id="cd22572">
    <property type="entry name" value="GCP5_NTD"/>
    <property type="match status" value="1"/>
</dbReference>
<dbReference type="KEGG" id="pno:SNOG_10856"/>
<dbReference type="InterPro" id="IPR040457">
    <property type="entry name" value="GCP_C"/>
</dbReference>
<dbReference type="Proteomes" id="UP000663193">
    <property type="component" value="Chromosome 18"/>
</dbReference>
<dbReference type="GO" id="GO:0005816">
    <property type="term" value="C:spindle pole body"/>
    <property type="evidence" value="ECO:0007669"/>
    <property type="project" value="UniProtKB-ARBA"/>
</dbReference>
<gene>
    <name evidence="10" type="ORF">JI435_108560</name>
</gene>
<dbReference type="Pfam" id="PF04130">
    <property type="entry name" value="GCP_C_terminal"/>
    <property type="match status" value="1"/>
</dbReference>
<dbReference type="EMBL" id="CP069040">
    <property type="protein sequence ID" value="QRD04935.1"/>
    <property type="molecule type" value="Genomic_DNA"/>
</dbReference>
<keyword evidence="3 5" id="KW-0493">Microtubule</keyword>
<evidence type="ECO:0000259" key="9">
    <source>
        <dbReference type="Pfam" id="PF17681"/>
    </source>
</evidence>
<protein>
    <recommendedName>
        <fullName evidence="5">Spindle pole body component</fullName>
    </recommendedName>
</protein>
<feature type="domain" description="Gamma-Tubulin ring complex non-core subunit mod21 N-terminal" evidence="8">
    <location>
        <begin position="67"/>
        <end position="156"/>
    </location>
</feature>
<feature type="region of interest" description="Disordered" evidence="6">
    <location>
        <begin position="795"/>
        <end position="821"/>
    </location>
</feature>
<comment type="subcellular location">
    <subcellularLocation>
        <location evidence="5">Cytoplasm</location>
        <location evidence="5">Cytoskeleton</location>
        <location evidence="5">Microtubule organizing center</location>
    </subcellularLocation>
</comment>
<dbReference type="AlphaFoldDB" id="A0A7U2FGP0"/>